<dbReference type="Pfam" id="PF09650">
    <property type="entry name" value="PHA_gran_rgn"/>
    <property type="match status" value="1"/>
</dbReference>
<dbReference type="KEGG" id="mros:EHO51_09305"/>
<gene>
    <name evidence="1" type="ORF">EHO51_09305</name>
</gene>
<dbReference type="Proteomes" id="UP000273982">
    <property type="component" value="Chromosome"/>
</dbReference>
<proteinExistence type="predicted"/>
<dbReference type="EMBL" id="CP034086">
    <property type="protein sequence ID" value="AZG76911.1"/>
    <property type="molecule type" value="Genomic_DNA"/>
</dbReference>
<dbReference type="RefSeq" id="WP_124738649.1">
    <property type="nucleotide sequence ID" value="NZ_CP034086.1"/>
</dbReference>
<name>A0A3G8M4Q5_9HYPH</name>
<evidence type="ECO:0008006" key="3">
    <source>
        <dbReference type="Google" id="ProtNLM"/>
    </source>
</evidence>
<dbReference type="InterPro" id="IPR013433">
    <property type="entry name" value="PHA_gran_rgn"/>
</dbReference>
<sequence>MSNAITVTVPHDLGVEAAKARVSEQLARMQREYVDKVAHSEVTWAGDVGTVRVTALGQTATAQITVLKDLLRIDVQLPWVLAAISGKLQQLISRNAGDALRIGQAPKNDASAARKTP</sequence>
<evidence type="ECO:0000313" key="1">
    <source>
        <dbReference type="EMBL" id="AZG76911.1"/>
    </source>
</evidence>
<protein>
    <recommendedName>
        <fullName evidence="3">Polyhydroxyalkanoic acid synthase</fullName>
    </recommendedName>
</protein>
<organism evidence="1 2">
    <name type="scientific">Methylocystis rosea</name>
    <dbReference type="NCBI Taxonomy" id="173366"/>
    <lineage>
        <taxon>Bacteria</taxon>
        <taxon>Pseudomonadati</taxon>
        <taxon>Pseudomonadota</taxon>
        <taxon>Alphaproteobacteria</taxon>
        <taxon>Hyphomicrobiales</taxon>
        <taxon>Methylocystaceae</taxon>
        <taxon>Methylocystis</taxon>
    </lineage>
</organism>
<reference evidence="1 2" key="1">
    <citation type="submission" date="2018-11" db="EMBL/GenBank/DDBJ databases">
        <title>Genome squencing of methanotrophic bacteria isolated from alkaline groundwater in Korea.</title>
        <authorList>
            <person name="Nguyen L.N."/>
        </authorList>
    </citation>
    <scope>NUCLEOTIDE SEQUENCE [LARGE SCALE GENOMIC DNA]</scope>
    <source>
        <strain evidence="1 2">GW6</strain>
    </source>
</reference>
<evidence type="ECO:0000313" key="2">
    <source>
        <dbReference type="Proteomes" id="UP000273982"/>
    </source>
</evidence>
<accession>A0A3G8M4Q5</accession>
<dbReference type="AlphaFoldDB" id="A0A3G8M4Q5"/>